<protein>
    <submittedName>
        <fullName evidence="1">Uncharacterized protein</fullName>
    </submittedName>
</protein>
<dbReference type="Proteomes" id="UP000199820">
    <property type="component" value="Unassembled WGS sequence"/>
</dbReference>
<reference evidence="1 2" key="1">
    <citation type="submission" date="2016-10" db="EMBL/GenBank/DDBJ databases">
        <authorList>
            <person name="de Groot N.N."/>
        </authorList>
    </citation>
    <scope>NUCLEOTIDE SEQUENCE [LARGE SCALE GENOMIC DNA]</scope>
    <source>
        <strain evidence="1 2">KH1P1</strain>
    </source>
</reference>
<name>A0A1I0CRW5_9FIRM</name>
<dbReference type="RefSeq" id="WP_177171155.1">
    <property type="nucleotide sequence ID" value="NZ_FOIL01000008.1"/>
</dbReference>
<evidence type="ECO:0000313" key="2">
    <source>
        <dbReference type="Proteomes" id="UP000199820"/>
    </source>
</evidence>
<keyword evidence="2" id="KW-1185">Reference proteome</keyword>
<gene>
    <name evidence="1" type="ORF">SAMN04487771_100847</name>
</gene>
<dbReference type="AlphaFoldDB" id="A0A1I0CRW5"/>
<sequence length="54" mass="6152">MTKISTTLNKKELTTNERDYLAAGYYPVGICSCCGGNLYNWYSNKCESCRTEEK</sequence>
<dbReference type="PROSITE" id="PS51257">
    <property type="entry name" value="PROKAR_LIPOPROTEIN"/>
    <property type="match status" value="1"/>
</dbReference>
<evidence type="ECO:0000313" key="1">
    <source>
        <dbReference type="EMBL" id="SET22307.1"/>
    </source>
</evidence>
<proteinExistence type="predicted"/>
<accession>A0A1I0CRW5</accession>
<organism evidence="1 2">
    <name type="scientific">[Clostridium] aminophilum</name>
    <dbReference type="NCBI Taxonomy" id="1526"/>
    <lineage>
        <taxon>Bacteria</taxon>
        <taxon>Bacillati</taxon>
        <taxon>Bacillota</taxon>
        <taxon>Clostridia</taxon>
        <taxon>Lachnospirales</taxon>
        <taxon>Lachnospiraceae</taxon>
    </lineage>
</organism>
<dbReference type="EMBL" id="FOIL01000008">
    <property type="protein sequence ID" value="SET22307.1"/>
    <property type="molecule type" value="Genomic_DNA"/>
</dbReference>